<protein>
    <submittedName>
        <fullName evidence="8">Membrane-associated transporter protein</fullName>
    </submittedName>
</protein>
<proteinExistence type="inferred from homology"/>
<feature type="transmembrane region" description="Helical" evidence="7">
    <location>
        <begin position="62"/>
        <end position="84"/>
    </location>
</feature>
<feature type="transmembrane region" description="Helical" evidence="7">
    <location>
        <begin position="90"/>
        <end position="112"/>
    </location>
</feature>
<feature type="transmembrane region" description="Helical" evidence="7">
    <location>
        <begin position="578"/>
        <end position="596"/>
    </location>
</feature>
<feature type="transmembrane region" description="Helical" evidence="7">
    <location>
        <begin position="231"/>
        <end position="251"/>
    </location>
</feature>
<evidence type="ECO:0000256" key="6">
    <source>
        <dbReference type="ARBA" id="ARBA00038193"/>
    </source>
</evidence>
<reference evidence="9" key="1">
    <citation type="submission" date="2017-01" db="EMBL/GenBank/DDBJ databases">
        <title>Comparative genomics of anhydrobiosis in the tardigrade Hypsibius dujardini.</title>
        <authorList>
            <person name="Yoshida Y."/>
            <person name="Koutsovoulos G."/>
            <person name="Laetsch D."/>
            <person name="Stevens L."/>
            <person name="Kumar S."/>
            <person name="Horikawa D."/>
            <person name="Ishino K."/>
            <person name="Komine S."/>
            <person name="Tomita M."/>
            <person name="Blaxter M."/>
            <person name="Arakawa K."/>
        </authorList>
    </citation>
    <scope>NUCLEOTIDE SEQUENCE [LARGE SCALE GENOMIC DNA]</scope>
    <source>
        <strain evidence="9">Z151</strain>
    </source>
</reference>
<comment type="subcellular location">
    <subcellularLocation>
        <location evidence="1">Membrane</location>
        <topology evidence="1">Multi-pass membrane protein</topology>
    </subcellularLocation>
</comment>
<accession>A0A1W0WF15</accession>
<keyword evidence="9" id="KW-1185">Reference proteome</keyword>
<dbReference type="Pfam" id="PF07690">
    <property type="entry name" value="MFS_1"/>
    <property type="match status" value="1"/>
</dbReference>
<dbReference type="OrthoDB" id="28755at2759"/>
<dbReference type="PANTHER" id="PTHR19432:SF35">
    <property type="entry name" value="SOLUTE CARRIER FAMILY 45 MEMBER 3 ISOFORM X1"/>
    <property type="match status" value="1"/>
</dbReference>
<dbReference type="Gene3D" id="1.20.1250.20">
    <property type="entry name" value="MFS general substrate transporter like domains"/>
    <property type="match status" value="1"/>
</dbReference>
<organism evidence="8 9">
    <name type="scientific">Hypsibius exemplaris</name>
    <name type="common">Freshwater tardigrade</name>
    <dbReference type="NCBI Taxonomy" id="2072580"/>
    <lineage>
        <taxon>Eukaryota</taxon>
        <taxon>Metazoa</taxon>
        <taxon>Ecdysozoa</taxon>
        <taxon>Tardigrada</taxon>
        <taxon>Eutardigrada</taxon>
        <taxon>Parachela</taxon>
        <taxon>Hypsibioidea</taxon>
        <taxon>Hypsibiidae</taxon>
        <taxon>Hypsibius</taxon>
    </lineage>
</organism>
<dbReference type="AlphaFoldDB" id="A0A1W0WF15"/>
<dbReference type="InterPro" id="IPR011701">
    <property type="entry name" value="MFS"/>
</dbReference>
<feature type="transmembrane region" description="Helical" evidence="7">
    <location>
        <begin position="132"/>
        <end position="157"/>
    </location>
</feature>
<dbReference type="CDD" id="cd17313">
    <property type="entry name" value="MFS_SLC45_SUC"/>
    <property type="match status" value="1"/>
</dbReference>
<evidence type="ECO:0000313" key="9">
    <source>
        <dbReference type="Proteomes" id="UP000192578"/>
    </source>
</evidence>
<evidence type="ECO:0000256" key="5">
    <source>
        <dbReference type="ARBA" id="ARBA00023136"/>
    </source>
</evidence>
<comment type="caution">
    <text evidence="8">The sequence shown here is derived from an EMBL/GenBank/DDBJ whole genome shotgun (WGS) entry which is preliminary data.</text>
</comment>
<feature type="transmembrane region" description="Helical" evidence="7">
    <location>
        <begin position="381"/>
        <end position="401"/>
    </location>
</feature>
<evidence type="ECO:0000256" key="2">
    <source>
        <dbReference type="ARBA" id="ARBA00022448"/>
    </source>
</evidence>
<evidence type="ECO:0000256" key="1">
    <source>
        <dbReference type="ARBA" id="ARBA00004141"/>
    </source>
</evidence>
<keyword evidence="3 7" id="KW-0812">Transmembrane</keyword>
<feature type="transmembrane region" description="Helical" evidence="7">
    <location>
        <begin position="490"/>
        <end position="512"/>
    </location>
</feature>
<keyword evidence="4 7" id="KW-1133">Transmembrane helix</keyword>
<gene>
    <name evidence="8" type="ORF">BV898_11997</name>
</gene>
<evidence type="ECO:0000256" key="4">
    <source>
        <dbReference type="ARBA" id="ARBA00022989"/>
    </source>
</evidence>
<feature type="transmembrane region" description="Helical" evidence="7">
    <location>
        <begin position="185"/>
        <end position="210"/>
    </location>
</feature>
<evidence type="ECO:0000313" key="8">
    <source>
        <dbReference type="EMBL" id="OQV13778.1"/>
    </source>
</evidence>
<dbReference type="SUPFAM" id="SSF103473">
    <property type="entry name" value="MFS general substrate transporter"/>
    <property type="match status" value="1"/>
</dbReference>
<dbReference type="Proteomes" id="UP000192578">
    <property type="component" value="Unassembled WGS sequence"/>
</dbReference>
<keyword evidence="2" id="KW-0813">Transport</keyword>
<feature type="transmembrane region" description="Helical" evidence="7">
    <location>
        <begin position="466"/>
        <end position="484"/>
    </location>
</feature>
<feature type="transmembrane region" description="Helical" evidence="7">
    <location>
        <begin position="271"/>
        <end position="291"/>
    </location>
</feature>
<sequence>MSAGWYGIPADAFEDLRQRTVFRLQELGEWTHTRYRNLVDPRLACSDPRYQHLYRRKTTWDLIRLSAAVCGIEFCYAAETAFVSPTLLKIGIPVLYMTLIWCLSPAIGFFLVPFLGSCSDRCGSWMGRRRPFILLLSIGIVFGLALVPHGSSLGYFLGDSLPEHINETIFLTNSTFFELDGDDEAFLAGGIRPIGIILTIVGVMALDLCADSCQSPARAYLLDVCLPEDHARGLSTFTAMAGLGGGLGYMLGAVHWEQTSWGAALGGQEASVFFIVLLIYLVCLTITITSFREMPRQMIEQLKAPTKSLAAESIFEPYDEGTATGNYDRLHHHRASLGNGNSIENELYSDLAPLHGTTDGEDLPVTLQDYLWSIVYMPASLRVLCLTNLCCWMSLVCYSLYFTDFVGQSVFGGDPTATRQSDGEARRLYEEGVRFGCWGMSIYSVSCSVYSSVIERLIFRLGAKKVYVGGQLIYSIGMFLMAITRNKFCVILFSATAGIMYSTLFTMPFFLVAHYHSSGLFDEEQPVSARAVMNKKHIRGLGTDVATVSSMVFLAQFILSSLNGTLVHITGSPTSTVVLSAVLSCCGAFAATKVTYVNL</sequence>
<feature type="transmembrane region" description="Helical" evidence="7">
    <location>
        <begin position="433"/>
        <end position="454"/>
    </location>
</feature>
<keyword evidence="5 7" id="KW-0472">Membrane</keyword>
<evidence type="ECO:0000256" key="7">
    <source>
        <dbReference type="SAM" id="Phobius"/>
    </source>
</evidence>
<comment type="similarity">
    <text evidence="6">Belongs to the glycoside-pentoside-hexuronide (GPH) cation symporter transporter (TC 2.A.2) family.</text>
</comment>
<dbReference type="EMBL" id="MTYJ01000116">
    <property type="protein sequence ID" value="OQV13778.1"/>
    <property type="molecule type" value="Genomic_DNA"/>
</dbReference>
<evidence type="ECO:0000256" key="3">
    <source>
        <dbReference type="ARBA" id="ARBA00022692"/>
    </source>
</evidence>
<dbReference type="PANTHER" id="PTHR19432">
    <property type="entry name" value="SUGAR TRANSPORTER"/>
    <property type="match status" value="1"/>
</dbReference>
<dbReference type="GO" id="GO:0008506">
    <property type="term" value="F:sucrose:proton symporter activity"/>
    <property type="evidence" value="ECO:0007669"/>
    <property type="project" value="TreeGrafter"/>
</dbReference>
<dbReference type="InterPro" id="IPR036259">
    <property type="entry name" value="MFS_trans_sf"/>
</dbReference>
<name>A0A1W0WF15_HYPEX</name>
<feature type="transmembrane region" description="Helical" evidence="7">
    <location>
        <begin position="540"/>
        <end position="558"/>
    </location>
</feature>
<dbReference type="GO" id="GO:0016020">
    <property type="term" value="C:membrane"/>
    <property type="evidence" value="ECO:0007669"/>
    <property type="project" value="UniProtKB-SubCell"/>
</dbReference>